<evidence type="ECO:0000256" key="6">
    <source>
        <dbReference type="RuleBase" id="RU363032"/>
    </source>
</evidence>
<evidence type="ECO:0000256" key="2">
    <source>
        <dbReference type="ARBA" id="ARBA00022448"/>
    </source>
</evidence>
<comment type="similarity">
    <text evidence="6">Belongs to the binding-protein-dependent transport system permease family.</text>
</comment>
<dbReference type="Pfam" id="PF00528">
    <property type="entry name" value="BPD_transp_1"/>
    <property type="match status" value="1"/>
</dbReference>
<dbReference type="PANTHER" id="PTHR30177">
    <property type="entry name" value="GLYCINE BETAINE/L-PROLINE TRANSPORT SYSTEM PERMEASE PROTEIN PROW"/>
    <property type="match status" value="1"/>
</dbReference>
<evidence type="ECO:0000256" key="1">
    <source>
        <dbReference type="ARBA" id="ARBA00004141"/>
    </source>
</evidence>
<dbReference type="InterPro" id="IPR051204">
    <property type="entry name" value="ABC_transp_perm/SBD"/>
</dbReference>
<feature type="transmembrane region" description="Helical" evidence="6">
    <location>
        <begin position="72"/>
        <end position="101"/>
    </location>
</feature>
<dbReference type="GO" id="GO:0031460">
    <property type="term" value="P:glycine betaine transport"/>
    <property type="evidence" value="ECO:0007669"/>
    <property type="project" value="TreeGrafter"/>
</dbReference>
<feature type="transmembrane region" description="Helical" evidence="6">
    <location>
        <begin position="157"/>
        <end position="177"/>
    </location>
</feature>
<dbReference type="Gene3D" id="1.10.3720.10">
    <property type="entry name" value="MetI-like"/>
    <property type="match status" value="1"/>
</dbReference>
<dbReference type="OrthoDB" id="5244012at2"/>
<protein>
    <submittedName>
        <fullName evidence="7">ABC transporter permease</fullName>
    </submittedName>
</protein>
<keyword evidence="5 6" id="KW-0472">Membrane</keyword>
<sequence>MNIAVALWQWFGDPAQWTGPSGIPARLAEHVGYSALALLLAALIGVPVGLLTGHTGRGGFLTASLANTARALPTIGVLMLVVLATGIGLLPVMAALVALAVPPVMVNTHEGVRGVAPELRDAARGMGMRGREILFALEVPVALPLILLGLRTAAVQVVSTATIAAYVGIGGLGRYIVDGQARREFDMVLGGAVLVVVLAVAVTALFFLLRRMTVSPGLRRPWSGAAT</sequence>
<dbReference type="SUPFAM" id="SSF161098">
    <property type="entry name" value="MetI-like"/>
    <property type="match status" value="1"/>
</dbReference>
<dbReference type="AlphaFoldDB" id="A0A399G341"/>
<dbReference type="EMBL" id="CP063196">
    <property type="protein sequence ID" value="UOE19660.1"/>
    <property type="molecule type" value="Genomic_DNA"/>
</dbReference>
<keyword evidence="8" id="KW-1185">Reference proteome</keyword>
<name>A0A399G341_9ACTN</name>
<reference evidence="7" key="1">
    <citation type="submission" date="2020-10" db="EMBL/GenBank/DDBJ databases">
        <title>De novo genome project of the cellulose decomposer Thermobifida halotolerans type strain.</title>
        <authorList>
            <person name="Nagy I."/>
            <person name="Horvath B."/>
            <person name="Kukolya J."/>
            <person name="Nagy I."/>
            <person name="Orsini M."/>
        </authorList>
    </citation>
    <scope>NUCLEOTIDE SEQUENCE</scope>
    <source>
        <strain evidence="7">DSM 44931</strain>
    </source>
</reference>
<evidence type="ECO:0000313" key="8">
    <source>
        <dbReference type="Proteomes" id="UP000265719"/>
    </source>
</evidence>
<dbReference type="GO" id="GO:0055085">
    <property type="term" value="P:transmembrane transport"/>
    <property type="evidence" value="ECO:0007669"/>
    <property type="project" value="InterPro"/>
</dbReference>
<feature type="transmembrane region" description="Helical" evidence="6">
    <location>
        <begin position="189"/>
        <end position="209"/>
    </location>
</feature>
<dbReference type="GO" id="GO:0005886">
    <property type="term" value="C:plasma membrane"/>
    <property type="evidence" value="ECO:0007669"/>
    <property type="project" value="UniProtKB-SubCell"/>
</dbReference>
<dbReference type="RefSeq" id="WP_068687935.1">
    <property type="nucleotide sequence ID" value="NZ_CP063196.1"/>
</dbReference>
<dbReference type="PROSITE" id="PS50928">
    <property type="entry name" value="ABC_TM1"/>
    <property type="match status" value="1"/>
</dbReference>
<keyword evidence="3 6" id="KW-0812">Transmembrane</keyword>
<dbReference type="CDD" id="cd06261">
    <property type="entry name" value="TM_PBP2"/>
    <property type="match status" value="1"/>
</dbReference>
<dbReference type="Proteomes" id="UP000265719">
    <property type="component" value="Chromosome"/>
</dbReference>
<evidence type="ECO:0000256" key="3">
    <source>
        <dbReference type="ARBA" id="ARBA00022692"/>
    </source>
</evidence>
<accession>A0A399G341</accession>
<comment type="subcellular location">
    <subcellularLocation>
        <location evidence="6">Cell membrane</location>
        <topology evidence="6">Multi-pass membrane protein</topology>
    </subcellularLocation>
    <subcellularLocation>
        <location evidence="1">Membrane</location>
        <topology evidence="1">Multi-pass membrane protein</topology>
    </subcellularLocation>
</comment>
<evidence type="ECO:0000256" key="5">
    <source>
        <dbReference type="ARBA" id="ARBA00023136"/>
    </source>
</evidence>
<proteinExistence type="inferred from homology"/>
<dbReference type="KEGG" id="thao:NI17_023725"/>
<gene>
    <name evidence="7" type="ORF">NI17_023725</name>
</gene>
<keyword evidence="4 6" id="KW-1133">Transmembrane helix</keyword>
<feature type="transmembrane region" description="Helical" evidence="6">
    <location>
        <begin position="31"/>
        <end position="51"/>
    </location>
</feature>
<organism evidence="7 8">
    <name type="scientific">Thermobifida halotolerans</name>
    <dbReference type="NCBI Taxonomy" id="483545"/>
    <lineage>
        <taxon>Bacteria</taxon>
        <taxon>Bacillati</taxon>
        <taxon>Actinomycetota</taxon>
        <taxon>Actinomycetes</taxon>
        <taxon>Streptosporangiales</taxon>
        <taxon>Nocardiopsidaceae</taxon>
        <taxon>Thermobifida</taxon>
    </lineage>
</organism>
<evidence type="ECO:0000256" key="4">
    <source>
        <dbReference type="ARBA" id="ARBA00022989"/>
    </source>
</evidence>
<evidence type="ECO:0000313" key="7">
    <source>
        <dbReference type="EMBL" id="UOE19660.1"/>
    </source>
</evidence>
<dbReference type="InterPro" id="IPR035906">
    <property type="entry name" value="MetI-like_sf"/>
</dbReference>
<dbReference type="InterPro" id="IPR000515">
    <property type="entry name" value="MetI-like"/>
</dbReference>
<dbReference type="PANTHER" id="PTHR30177:SF33">
    <property type="entry name" value="POSSIBLE OSMOPROTECTANT (GLYCINE BETAINE_CARNITINE_CHOLINE_L-PROLINE) TRANSPORT INTEGRAL MEMBRANE PROTEIN ABC TRANSPORTER PROZ"/>
    <property type="match status" value="1"/>
</dbReference>
<feature type="transmembrane region" description="Helical" evidence="6">
    <location>
        <begin position="133"/>
        <end position="150"/>
    </location>
</feature>
<keyword evidence="2 6" id="KW-0813">Transport</keyword>